<organism evidence="4 5">
    <name type="scientific">Nonlabens dokdonensis</name>
    <dbReference type="NCBI Taxonomy" id="328515"/>
    <lineage>
        <taxon>Bacteria</taxon>
        <taxon>Pseudomonadati</taxon>
        <taxon>Bacteroidota</taxon>
        <taxon>Flavobacteriia</taxon>
        <taxon>Flavobacteriales</taxon>
        <taxon>Flavobacteriaceae</taxon>
        <taxon>Nonlabens</taxon>
    </lineage>
</organism>
<accession>A0A1Z8ATN9</accession>
<feature type="transmembrane region" description="Helical" evidence="3">
    <location>
        <begin position="23"/>
        <end position="43"/>
    </location>
</feature>
<keyword evidence="2" id="KW-0456">Lyase</keyword>
<dbReference type="CDD" id="cd16338">
    <property type="entry name" value="CpcT"/>
    <property type="match status" value="1"/>
</dbReference>
<reference evidence="5" key="1">
    <citation type="journal article" date="2017" name="Proc. Natl. Acad. Sci. U.S.A.">
        <title>Simulation of Deepwater Horizon oil plume reveals substrate specialization within a complex community of hydrocarbon-degraders.</title>
        <authorList>
            <person name="Hu P."/>
            <person name="Dubinsky E.A."/>
            <person name="Probst A.J."/>
            <person name="Wang J."/>
            <person name="Sieber C.M.K."/>
            <person name="Tom L.M."/>
            <person name="Gardinali P."/>
            <person name="Banfield J.F."/>
            <person name="Atlas R.M."/>
            <person name="Andersen G.L."/>
        </authorList>
    </citation>
    <scope>NUCLEOTIDE SEQUENCE [LARGE SCALE GENOMIC DNA]</scope>
</reference>
<dbReference type="AlphaFoldDB" id="A0A1Z8ATN9"/>
<dbReference type="EMBL" id="MAAX01000135">
    <property type="protein sequence ID" value="OUS13694.1"/>
    <property type="molecule type" value="Genomic_DNA"/>
</dbReference>
<keyword evidence="3" id="KW-1133">Transmembrane helix</keyword>
<evidence type="ECO:0000256" key="3">
    <source>
        <dbReference type="SAM" id="Phobius"/>
    </source>
</evidence>
<sequence>MQQKNEYQNTTASLIKIYFMKPFYFLLISFFILIGCSSSKYNTKDKELDKVYKMMQGSYDSSLQSKVDSSYYDISLEMHPVWKNSGERWLYVEQALTSQKDQPYRVRMYRLLRNENNEIISEVYTIPNEKQYYGKFKKPKAFKYLTPDFLEKREGCEVVIKEDTDGFYSGGTGKTSCMSNMRGASYATSIVKMSDNQIISWDRGFDKDGNQVWGAEKGGYIFMKGSLRKLDFGDIKLD</sequence>
<evidence type="ECO:0000313" key="5">
    <source>
        <dbReference type="Proteomes" id="UP000196102"/>
    </source>
</evidence>
<protein>
    <submittedName>
        <fullName evidence="4">Uncharacterized protein</fullName>
    </submittedName>
</protein>
<keyword evidence="3" id="KW-0472">Membrane</keyword>
<dbReference type="Pfam" id="PF06206">
    <property type="entry name" value="CpeT"/>
    <property type="match status" value="1"/>
</dbReference>
<dbReference type="GO" id="GO:0016829">
    <property type="term" value="F:lyase activity"/>
    <property type="evidence" value="ECO:0007669"/>
    <property type="project" value="UniProtKB-KW"/>
</dbReference>
<dbReference type="Gene3D" id="2.40.128.590">
    <property type="entry name" value="CpcT/CpeT domain"/>
    <property type="match status" value="1"/>
</dbReference>
<evidence type="ECO:0000256" key="2">
    <source>
        <dbReference type="ARBA" id="ARBA00023239"/>
    </source>
</evidence>
<proteinExistence type="inferred from homology"/>
<name>A0A1Z8ATN9_9FLAO</name>
<keyword evidence="3" id="KW-0812">Transmembrane</keyword>
<dbReference type="InterPro" id="IPR010404">
    <property type="entry name" value="CpcT/CpeT"/>
</dbReference>
<dbReference type="Proteomes" id="UP000196102">
    <property type="component" value="Unassembled WGS sequence"/>
</dbReference>
<evidence type="ECO:0000313" key="4">
    <source>
        <dbReference type="EMBL" id="OUS13694.1"/>
    </source>
</evidence>
<gene>
    <name evidence="4" type="ORF">A9Q93_09045</name>
</gene>
<dbReference type="PANTHER" id="PTHR35137">
    <property type="entry name" value="CHROMOPHORE LYASE CRL, CHLOROPLASTIC"/>
    <property type="match status" value="1"/>
</dbReference>
<dbReference type="PANTHER" id="PTHR35137:SF1">
    <property type="entry name" value="CHROMOPHORE LYASE CRL, CHLOROPLASTIC"/>
    <property type="match status" value="1"/>
</dbReference>
<comment type="similarity">
    <text evidence="1">Belongs to the CpcT/CpeT biliprotein lyase family.</text>
</comment>
<dbReference type="InterPro" id="IPR038672">
    <property type="entry name" value="CpcT/CpeT_sf"/>
</dbReference>
<comment type="caution">
    <text evidence="4">The sequence shown here is derived from an EMBL/GenBank/DDBJ whole genome shotgun (WGS) entry which is preliminary data.</text>
</comment>
<evidence type="ECO:0000256" key="1">
    <source>
        <dbReference type="ARBA" id="ARBA00008206"/>
    </source>
</evidence>